<protein>
    <submittedName>
        <fullName evidence="1">Uncharacterized protein</fullName>
    </submittedName>
</protein>
<evidence type="ECO:0000313" key="1">
    <source>
        <dbReference type="EMBL" id="JAH68486.1"/>
    </source>
</evidence>
<accession>A0A0E9URW7</accession>
<organism evidence="1">
    <name type="scientific">Anguilla anguilla</name>
    <name type="common">European freshwater eel</name>
    <name type="synonym">Muraena anguilla</name>
    <dbReference type="NCBI Taxonomy" id="7936"/>
    <lineage>
        <taxon>Eukaryota</taxon>
        <taxon>Metazoa</taxon>
        <taxon>Chordata</taxon>
        <taxon>Craniata</taxon>
        <taxon>Vertebrata</taxon>
        <taxon>Euteleostomi</taxon>
        <taxon>Actinopterygii</taxon>
        <taxon>Neopterygii</taxon>
        <taxon>Teleostei</taxon>
        <taxon>Anguilliformes</taxon>
        <taxon>Anguillidae</taxon>
        <taxon>Anguilla</taxon>
    </lineage>
</organism>
<reference evidence="1" key="2">
    <citation type="journal article" date="2015" name="Fish Shellfish Immunol.">
        <title>Early steps in the European eel (Anguilla anguilla)-Vibrio vulnificus interaction in the gills: Role of the RtxA13 toxin.</title>
        <authorList>
            <person name="Callol A."/>
            <person name="Pajuelo D."/>
            <person name="Ebbesson L."/>
            <person name="Teles M."/>
            <person name="MacKenzie S."/>
            <person name="Amaro C."/>
        </authorList>
    </citation>
    <scope>NUCLEOTIDE SEQUENCE</scope>
</reference>
<sequence>MKRTDTGGLRLLRLYWQKKCIH</sequence>
<proteinExistence type="predicted"/>
<name>A0A0E9URW7_ANGAN</name>
<reference evidence="1" key="1">
    <citation type="submission" date="2014-11" db="EMBL/GenBank/DDBJ databases">
        <authorList>
            <person name="Amaro Gonzalez C."/>
        </authorList>
    </citation>
    <scope>NUCLEOTIDE SEQUENCE</scope>
</reference>
<dbReference type="EMBL" id="GBXM01040091">
    <property type="protein sequence ID" value="JAH68486.1"/>
    <property type="molecule type" value="Transcribed_RNA"/>
</dbReference>
<dbReference type="AlphaFoldDB" id="A0A0E9URW7"/>